<dbReference type="EMBL" id="MCOL01000001">
    <property type="protein sequence ID" value="ODO63072.1"/>
    <property type="molecule type" value="Genomic_DNA"/>
</dbReference>
<dbReference type="OMA" id="ANKLGYW"/>
<dbReference type="EMBL" id="LUXO01000033">
    <property type="protein sequence ID" value="KZV01993.1"/>
    <property type="molecule type" value="Genomic_DNA"/>
</dbReference>
<dbReference type="CDD" id="cd01544">
    <property type="entry name" value="PBP1_GalR"/>
    <property type="match status" value="1"/>
</dbReference>
<dbReference type="Pfam" id="PF13377">
    <property type="entry name" value="Peripla_BP_3"/>
    <property type="match status" value="1"/>
</dbReference>
<dbReference type="PROSITE" id="PS50932">
    <property type="entry name" value="HTH_LACI_2"/>
    <property type="match status" value="1"/>
</dbReference>
<dbReference type="SMART" id="SM00354">
    <property type="entry name" value="HTH_LACI"/>
    <property type="match status" value="1"/>
</dbReference>
<evidence type="ECO:0000313" key="7">
    <source>
        <dbReference type="EMBL" id="ODO63072.1"/>
    </source>
</evidence>
<evidence type="ECO:0000313" key="9">
    <source>
        <dbReference type="Proteomes" id="UP000076989"/>
    </source>
</evidence>
<evidence type="ECO:0000313" key="6">
    <source>
        <dbReference type="EMBL" id="KZV01993.1"/>
    </source>
</evidence>
<dbReference type="GO" id="GO:0000976">
    <property type="term" value="F:transcription cis-regulatory region binding"/>
    <property type="evidence" value="ECO:0007669"/>
    <property type="project" value="TreeGrafter"/>
</dbReference>
<gene>
    <name evidence="7" type="ORF">LPJSA22_03094</name>
    <name evidence="6" type="ORF">NAB2_2613</name>
    <name evidence="5" type="ORF">Nizo2260_2691</name>
</gene>
<dbReference type="SUPFAM" id="SSF53822">
    <property type="entry name" value="Periplasmic binding protein-like I"/>
    <property type="match status" value="1"/>
</dbReference>
<evidence type="ECO:0000313" key="5">
    <source>
        <dbReference type="EMBL" id="KZU01884.1"/>
    </source>
</evidence>
<evidence type="ECO:0000256" key="3">
    <source>
        <dbReference type="ARBA" id="ARBA00023163"/>
    </source>
</evidence>
<keyword evidence="3" id="KW-0804">Transcription</keyword>
<evidence type="ECO:0000313" key="8">
    <source>
        <dbReference type="Proteomes" id="UP000076872"/>
    </source>
</evidence>
<dbReference type="EMBL" id="LUWI01000035">
    <property type="protein sequence ID" value="KZU01884.1"/>
    <property type="molecule type" value="Genomic_DNA"/>
</dbReference>
<dbReference type="GO" id="GO:0003700">
    <property type="term" value="F:DNA-binding transcription factor activity"/>
    <property type="evidence" value="ECO:0007669"/>
    <property type="project" value="TreeGrafter"/>
</dbReference>
<dbReference type="GeneID" id="77216513"/>
<reference evidence="7 10" key="2">
    <citation type="submission" date="2016-08" db="EMBL/GenBank/DDBJ databases">
        <title>Genome sequencing of Lactobacillus plantarum JSA22, isolated from fermented soybean paste.</title>
        <authorList>
            <person name="Choi H.S."/>
        </authorList>
    </citation>
    <scope>NUCLEOTIDE SEQUENCE [LARGE SCALE GENOMIC DNA]</scope>
    <source>
        <strain evidence="7 10">JSA22</strain>
    </source>
</reference>
<name>A0A0G9FHZ0_LACPN</name>
<protein>
    <submittedName>
        <fullName evidence="5">Galactose operon repressor GalR-LacI family oftranscriptional regulator</fullName>
    </submittedName>
    <submittedName>
        <fullName evidence="7">HTH-type transcriptional regulator EbgR</fullName>
    </submittedName>
</protein>
<evidence type="ECO:0000313" key="10">
    <source>
        <dbReference type="Proteomes" id="UP000094892"/>
    </source>
</evidence>
<dbReference type="RefSeq" id="WP_003643050.1">
    <property type="nucleotide sequence ID" value="NZ_AP028145.1"/>
</dbReference>
<dbReference type="InterPro" id="IPR000843">
    <property type="entry name" value="HTH_LacI"/>
</dbReference>
<dbReference type="Proteomes" id="UP000094892">
    <property type="component" value="Unassembled WGS sequence"/>
</dbReference>
<evidence type="ECO:0000256" key="1">
    <source>
        <dbReference type="ARBA" id="ARBA00023015"/>
    </source>
</evidence>
<proteinExistence type="predicted"/>
<organism evidence="7 10">
    <name type="scientific">Lactiplantibacillus plantarum</name>
    <name type="common">Lactobacillus plantarum</name>
    <dbReference type="NCBI Taxonomy" id="1590"/>
    <lineage>
        <taxon>Bacteria</taxon>
        <taxon>Bacillati</taxon>
        <taxon>Bacillota</taxon>
        <taxon>Bacilli</taxon>
        <taxon>Lactobacillales</taxon>
        <taxon>Lactobacillaceae</taxon>
        <taxon>Lactiplantibacillus</taxon>
    </lineage>
</organism>
<dbReference type="InterPro" id="IPR046335">
    <property type="entry name" value="LacI/GalR-like_sensor"/>
</dbReference>
<dbReference type="Gene3D" id="1.10.260.40">
    <property type="entry name" value="lambda repressor-like DNA-binding domains"/>
    <property type="match status" value="1"/>
</dbReference>
<dbReference type="Pfam" id="PF00356">
    <property type="entry name" value="LacI"/>
    <property type="match status" value="1"/>
</dbReference>
<dbReference type="Gene3D" id="3.40.50.2300">
    <property type="match status" value="2"/>
</dbReference>
<keyword evidence="2" id="KW-0238">DNA-binding</keyword>
<feature type="domain" description="HTH lacI-type" evidence="4">
    <location>
        <begin position="2"/>
        <end position="59"/>
    </location>
</feature>
<dbReference type="PANTHER" id="PTHR30146:SF149">
    <property type="entry name" value="HTH-TYPE TRANSCRIPTIONAL REGULATOR EBGR"/>
    <property type="match status" value="1"/>
</dbReference>
<evidence type="ECO:0000259" key="4">
    <source>
        <dbReference type="PROSITE" id="PS50932"/>
    </source>
</evidence>
<dbReference type="AlphaFoldDB" id="A0A0G9FHZ0"/>
<dbReference type="InterPro" id="IPR028082">
    <property type="entry name" value="Peripla_BP_I"/>
</dbReference>
<accession>A0A0G9FHZ0</accession>
<dbReference type="CDD" id="cd01392">
    <property type="entry name" value="HTH_LacI"/>
    <property type="match status" value="1"/>
</dbReference>
<sequence>MPTIREIAAKAGYSPATVSRLLNNDPSFSISDHARKKILQTAQNLNYEQPNTTHGLAYQIATIFAVQPKQELEDIYFSNLRQSLVEHGKQANLKLTFYPDIDHIPHDIDGVMAVGEFDSDALHKLRQLTPHRIFVDSNPDPHHFNSVQPNLQAITEQAIDQLIAAGDTPIGLINGGYWNKDQQVTHQQDPRQKYFESRLRELQLFDSRFLFIGGEFSVASGYRLGQQVVQSLSKQALPKGFLVGSDPLAVGVLQAFNENKITVPTDTAIISINDIDIARYVSPPLTTFHIDTDDLAAQAITTLKDTIIFDRSQKRMVLVDAKLIYRKSFVKPTNKS</sequence>
<dbReference type="InterPro" id="IPR010982">
    <property type="entry name" value="Lambda_DNA-bd_dom_sf"/>
</dbReference>
<evidence type="ECO:0000256" key="2">
    <source>
        <dbReference type="ARBA" id="ARBA00023125"/>
    </source>
</evidence>
<dbReference type="SUPFAM" id="SSF47413">
    <property type="entry name" value="lambda repressor-like DNA-binding domains"/>
    <property type="match status" value="1"/>
</dbReference>
<dbReference type="Proteomes" id="UP000076989">
    <property type="component" value="Unassembled WGS sequence"/>
</dbReference>
<dbReference type="Proteomes" id="UP000076872">
    <property type="component" value="Unassembled WGS sequence"/>
</dbReference>
<dbReference type="PATRIC" id="fig|1590.142.peg.3067"/>
<dbReference type="PANTHER" id="PTHR30146">
    <property type="entry name" value="LACI-RELATED TRANSCRIPTIONAL REPRESSOR"/>
    <property type="match status" value="1"/>
</dbReference>
<comment type="caution">
    <text evidence="7">The sequence shown here is derived from an EMBL/GenBank/DDBJ whole genome shotgun (WGS) entry which is preliminary data.</text>
</comment>
<keyword evidence="1" id="KW-0805">Transcription regulation</keyword>
<reference evidence="8 9" key="1">
    <citation type="submission" date="2016-03" db="EMBL/GenBank/DDBJ databases">
        <title>Comparative genomics of 54 Lactobacillus plantarum strains reveals genomic uncoupling from niche constraints.</title>
        <authorList>
            <person name="Martino M.E."/>
        </authorList>
    </citation>
    <scope>NUCLEOTIDE SEQUENCE [LARGE SCALE GENOMIC DNA]</scope>
    <source>
        <strain evidence="6 8">NAB2</strain>
        <strain evidence="5 9">Nizo2260</strain>
    </source>
</reference>